<dbReference type="InterPro" id="IPR050425">
    <property type="entry name" value="NAD(P)_dehydrat-like"/>
</dbReference>
<keyword evidence="1" id="KW-0560">Oxidoreductase</keyword>
<evidence type="ECO:0000256" key="1">
    <source>
        <dbReference type="ARBA" id="ARBA00023002"/>
    </source>
</evidence>
<sequence length="343" mass="37508">MPATTTGKVLVTGANGYIAVWVVKSFLDKGYSVRGTVRSEAKTKHLTETFKAYGDKLEVVVVEDITKEDAFDEAVKGVDAIAHTASPFHLNADDPNELITPAVKGTLSVLQSALKYGTTVKRIVVTSSTAAVISPDPNPRVFSEDDWNDPAIKEVEEKGRDASAASKYRASKTLAERAAWDFVQKNKSKIGWDLVVLNPPYVFGPTLHELDDPEKLNTSMLDWWSSVVKGRKDNETLTSVGSEYVDVRDIALAHVLALQKEAAGGHRIIISSGPWKWQDWVNAARSIDANLPAGNTSYDPSKAIHTTRYDTSRASKLLGIGYFGIGETTRDVIAQFKEKGWVA</sequence>
<keyword evidence="5" id="KW-1185">Reference proteome</keyword>
<dbReference type="InterPro" id="IPR036291">
    <property type="entry name" value="NAD(P)-bd_dom_sf"/>
</dbReference>
<proteinExistence type="inferred from homology"/>
<comment type="similarity">
    <text evidence="2">Belongs to the NAD(P)-dependent epimerase/dehydratase family. Dihydroflavonol-4-reductase subfamily.</text>
</comment>
<dbReference type="InterPro" id="IPR001509">
    <property type="entry name" value="Epimerase_deHydtase"/>
</dbReference>
<protein>
    <recommendedName>
        <fullName evidence="3">NAD-dependent epimerase/dehydratase domain-containing protein</fullName>
    </recommendedName>
</protein>
<dbReference type="Gene3D" id="3.40.50.720">
    <property type="entry name" value="NAD(P)-binding Rossmann-like Domain"/>
    <property type="match status" value="1"/>
</dbReference>
<dbReference type="PROSITE" id="PS00092">
    <property type="entry name" value="N6_MTASE"/>
    <property type="match status" value="1"/>
</dbReference>
<evidence type="ECO:0000256" key="2">
    <source>
        <dbReference type="ARBA" id="ARBA00023445"/>
    </source>
</evidence>
<dbReference type="GO" id="GO:0032259">
    <property type="term" value="P:methylation"/>
    <property type="evidence" value="ECO:0007669"/>
    <property type="project" value="InterPro"/>
</dbReference>
<gene>
    <name evidence="4" type="ORF">EW026_g6531</name>
</gene>
<dbReference type="CDD" id="cd05227">
    <property type="entry name" value="AR_SDR_e"/>
    <property type="match status" value="1"/>
</dbReference>
<dbReference type="SUPFAM" id="SSF51735">
    <property type="entry name" value="NAD(P)-binding Rossmann-fold domains"/>
    <property type="match status" value="1"/>
</dbReference>
<accession>A0A4S4KAP7</accession>
<dbReference type="PANTHER" id="PTHR10366">
    <property type="entry name" value="NAD DEPENDENT EPIMERASE/DEHYDRATASE"/>
    <property type="match status" value="1"/>
</dbReference>
<evidence type="ECO:0000313" key="4">
    <source>
        <dbReference type="EMBL" id="THG95041.1"/>
    </source>
</evidence>
<dbReference type="FunFam" id="3.40.50.720:FF:000085">
    <property type="entry name" value="Dihydroflavonol reductase"/>
    <property type="match status" value="1"/>
</dbReference>
<dbReference type="GO" id="GO:0003676">
    <property type="term" value="F:nucleic acid binding"/>
    <property type="evidence" value="ECO:0007669"/>
    <property type="project" value="InterPro"/>
</dbReference>
<dbReference type="GO" id="GO:0008168">
    <property type="term" value="F:methyltransferase activity"/>
    <property type="evidence" value="ECO:0007669"/>
    <property type="project" value="InterPro"/>
</dbReference>
<dbReference type="Pfam" id="PF01370">
    <property type="entry name" value="Epimerase"/>
    <property type="match status" value="1"/>
</dbReference>
<dbReference type="PANTHER" id="PTHR10366:SF564">
    <property type="entry name" value="STEROL-4-ALPHA-CARBOXYLATE 3-DEHYDROGENASE, DECARBOXYLATING"/>
    <property type="match status" value="1"/>
</dbReference>
<dbReference type="GO" id="GO:0016616">
    <property type="term" value="F:oxidoreductase activity, acting on the CH-OH group of donors, NAD or NADP as acceptor"/>
    <property type="evidence" value="ECO:0007669"/>
    <property type="project" value="TreeGrafter"/>
</dbReference>
<organism evidence="4 5">
    <name type="scientific">Hermanssonia centrifuga</name>
    <dbReference type="NCBI Taxonomy" id="98765"/>
    <lineage>
        <taxon>Eukaryota</taxon>
        <taxon>Fungi</taxon>
        <taxon>Dikarya</taxon>
        <taxon>Basidiomycota</taxon>
        <taxon>Agaricomycotina</taxon>
        <taxon>Agaricomycetes</taxon>
        <taxon>Polyporales</taxon>
        <taxon>Meruliaceae</taxon>
        <taxon>Hermanssonia</taxon>
    </lineage>
</organism>
<dbReference type="InterPro" id="IPR002052">
    <property type="entry name" value="DNA_methylase_N6_adenine_CS"/>
</dbReference>
<comment type="caution">
    <text evidence="4">The sequence shown here is derived from an EMBL/GenBank/DDBJ whole genome shotgun (WGS) entry which is preliminary data.</text>
</comment>
<reference evidence="4 5" key="1">
    <citation type="submission" date="2019-02" db="EMBL/GenBank/DDBJ databases">
        <title>Genome sequencing of the rare red list fungi Phlebia centrifuga.</title>
        <authorList>
            <person name="Buettner E."/>
            <person name="Kellner H."/>
        </authorList>
    </citation>
    <scope>NUCLEOTIDE SEQUENCE [LARGE SCALE GENOMIC DNA]</scope>
    <source>
        <strain evidence="4 5">DSM 108282</strain>
    </source>
</reference>
<feature type="domain" description="NAD-dependent epimerase/dehydratase" evidence="3">
    <location>
        <begin position="9"/>
        <end position="266"/>
    </location>
</feature>
<dbReference type="Proteomes" id="UP000309038">
    <property type="component" value="Unassembled WGS sequence"/>
</dbReference>
<dbReference type="EMBL" id="SGPJ01000364">
    <property type="protein sequence ID" value="THG95041.1"/>
    <property type="molecule type" value="Genomic_DNA"/>
</dbReference>
<evidence type="ECO:0000313" key="5">
    <source>
        <dbReference type="Proteomes" id="UP000309038"/>
    </source>
</evidence>
<dbReference type="AlphaFoldDB" id="A0A4S4KAP7"/>
<name>A0A4S4KAP7_9APHY</name>
<evidence type="ECO:0000259" key="3">
    <source>
        <dbReference type="Pfam" id="PF01370"/>
    </source>
</evidence>